<reference evidence="1 2" key="1">
    <citation type="journal article" date="2014" name="Front. Microbiol.">
        <title>Population and genomic analysis of the genus Halorubrum.</title>
        <authorList>
            <person name="Fullmer M.S."/>
            <person name="Soucy S.M."/>
            <person name="Swithers K.S."/>
            <person name="Makkay A.M."/>
            <person name="Wheeler R."/>
            <person name="Ventosa A."/>
            <person name="Gogarten J.P."/>
            <person name="Papke R.T."/>
        </authorList>
    </citation>
    <scope>NUCLEOTIDE SEQUENCE [LARGE SCALE GENOMIC DNA]</scope>
    <source>
        <strain evidence="1 2">Cb34</strain>
    </source>
</reference>
<keyword evidence="2" id="KW-1185">Reference proteome</keyword>
<evidence type="ECO:0000313" key="1">
    <source>
        <dbReference type="EMBL" id="OYR57722.1"/>
    </source>
</evidence>
<sequence>MSTSQYDQVAFDFAGRELVGRVVDYLAAADVSGPDGLLVVDVDGQTYRVEESNAERLDR</sequence>
<dbReference type="AlphaFoldDB" id="A0A256INI4"/>
<comment type="caution">
    <text evidence="1">The sequence shown here is derived from an EMBL/GenBank/DDBJ whole genome shotgun (WGS) entry which is preliminary data.</text>
</comment>
<accession>A0A256INI4</accession>
<evidence type="ECO:0000313" key="2">
    <source>
        <dbReference type="Proteomes" id="UP000216308"/>
    </source>
</evidence>
<dbReference type="Proteomes" id="UP000216308">
    <property type="component" value="Unassembled WGS sequence"/>
</dbReference>
<protein>
    <submittedName>
        <fullName evidence="1">Uncharacterized protein</fullName>
    </submittedName>
</protein>
<proteinExistence type="predicted"/>
<name>A0A256INI4_9EURY</name>
<dbReference type="OrthoDB" id="326654at2157"/>
<organism evidence="1 2">
    <name type="scientific">Halorubrum halodurans</name>
    <dbReference type="NCBI Taxonomy" id="1383851"/>
    <lineage>
        <taxon>Archaea</taxon>
        <taxon>Methanobacteriati</taxon>
        <taxon>Methanobacteriota</taxon>
        <taxon>Stenosarchaea group</taxon>
        <taxon>Halobacteria</taxon>
        <taxon>Halobacteriales</taxon>
        <taxon>Haloferacaceae</taxon>
        <taxon>Halorubrum</taxon>
    </lineage>
</organism>
<gene>
    <name evidence="1" type="ORF">DJ70_05015</name>
</gene>
<dbReference type="EMBL" id="NHPJ01000058">
    <property type="protein sequence ID" value="OYR57722.1"/>
    <property type="molecule type" value="Genomic_DNA"/>
</dbReference>
<dbReference type="RefSeq" id="WP_094530733.1">
    <property type="nucleotide sequence ID" value="NZ_NHPJ01000058.1"/>
</dbReference>